<comment type="subcellular location">
    <subcellularLocation>
        <location evidence="1">Cell membrane</location>
        <topology evidence="1">Multi-pass membrane protein</topology>
    </subcellularLocation>
</comment>
<evidence type="ECO:0000256" key="5">
    <source>
        <dbReference type="ARBA" id="ARBA00022989"/>
    </source>
</evidence>
<dbReference type="Pfam" id="PF03006">
    <property type="entry name" value="HlyIII"/>
    <property type="match status" value="1"/>
</dbReference>
<comment type="caution">
    <text evidence="8">The sequence shown here is derived from an EMBL/GenBank/DDBJ whole genome shotgun (WGS) entry which is preliminary data.</text>
</comment>
<feature type="transmembrane region" description="Helical" evidence="7">
    <location>
        <begin position="88"/>
        <end position="106"/>
    </location>
</feature>
<keyword evidence="4 7" id="KW-0812">Transmembrane</keyword>
<reference evidence="8 9" key="1">
    <citation type="submission" date="2018-08" db="EMBL/GenBank/DDBJ databases">
        <title>Meiothermus hypogaeus DSM 23238 genome sequencing project.</title>
        <authorList>
            <person name="Da Costa M.S."/>
            <person name="Albuquerque L."/>
            <person name="Raposo P."/>
            <person name="Froufe H.J.C."/>
            <person name="Barroso C.S."/>
            <person name="Egas C."/>
        </authorList>
    </citation>
    <scope>NUCLEOTIDE SEQUENCE [LARGE SCALE GENOMIC DNA]</scope>
    <source>
        <strain evidence="8 9">DSM 23238</strain>
    </source>
</reference>
<organism evidence="8 9">
    <name type="scientific">Meiothermus hypogaeus</name>
    <dbReference type="NCBI Taxonomy" id="884155"/>
    <lineage>
        <taxon>Bacteria</taxon>
        <taxon>Thermotogati</taxon>
        <taxon>Deinococcota</taxon>
        <taxon>Deinococci</taxon>
        <taxon>Thermales</taxon>
        <taxon>Thermaceae</taxon>
        <taxon>Meiothermus</taxon>
    </lineage>
</organism>
<evidence type="ECO:0000256" key="2">
    <source>
        <dbReference type="ARBA" id="ARBA00008488"/>
    </source>
</evidence>
<keyword evidence="9" id="KW-1185">Reference proteome</keyword>
<evidence type="ECO:0000256" key="1">
    <source>
        <dbReference type="ARBA" id="ARBA00004651"/>
    </source>
</evidence>
<protein>
    <submittedName>
        <fullName evidence="8">Channel protein, hemolysin III family</fullName>
    </submittedName>
</protein>
<evidence type="ECO:0000256" key="6">
    <source>
        <dbReference type="ARBA" id="ARBA00023136"/>
    </source>
</evidence>
<evidence type="ECO:0000256" key="3">
    <source>
        <dbReference type="ARBA" id="ARBA00022475"/>
    </source>
</evidence>
<keyword evidence="3" id="KW-1003">Cell membrane</keyword>
<evidence type="ECO:0000256" key="4">
    <source>
        <dbReference type="ARBA" id="ARBA00022692"/>
    </source>
</evidence>
<evidence type="ECO:0000313" key="9">
    <source>
        <dbReference type="Proteomes" id="UP000265443"/>
    </source>
</evidence>
<evidence type="ECO:0000313" key="8">
    <source>
        <dbReference type="EMBL" id="RIH77475.1"/>
    </source>
</evidence>
<comment type="similarity">
    <text evidence="2">Belongs to the UPF0073 (Hly-III) family.</text>
</comment>
<sequence length="197" mass="21346">MAQIDPATHPVRSREEWLNTLTHGLGAAASAAACAVLITFTALHGNAWQIVGACVFSAALILMYLASTVYHGAMSSEAKARLEVLDHCAIYVLIAGTYTPFTLVTLNGPWGWSLFGVVWGLAVLGIVFKLFFTGRFELASTLLYLAMGWLIVIAIQPLMQAMSGWGLFWLVAGGLAYTAGTYFFLNKRLPYAHKNSP</sequence>
<keyword evidence="5 7" id="KW-1133">Transmembrane helix</keyword>
<dbReference type="PANTHER" id="PTHR20855">
    <property type="entry name" value="ADIPOR/PROGESTIN RECEPTOR-RELATED"/>
    <property type="match status" value="1"/>
</dbReference>
<keyword evidence="6 7" id="KW-0472">Membrane</keyword>
<accession>A0ABX9MNF5</accession>
<proteinExistence type="inferred from homology"/>
<feature type="transmembrane region" description="Helical" evidence="7">
    <location>
        <begin position="112"/>
        <end position="132"/>
    </location>
</feature>
<dbReference type="RefSeq" id="WP_119341137.1">
    <property type="nucleotide sequence ID" value="NZ_QWKY01000034.1"/>
</dbReference>
<dbReference type="PANTHER" id="PTHR20855:SF3">
    <property type="entry name" value="LD03007P"/>
    <property type="match status" value="1"/>
</dbReference>
<gene>
    <name evidence="8" type="ORF">Mhypo_01974</name>
</gene>
<dbReference type="NCBIfam" id="TIGR01065">
    <property type="entry name" value="hlyIII"/>
    <property type="match status" value="1"/>
</dbReference>
<feature type="transmembrane region" description="Helical" evidence="7">
    <location>
        <begin position="47"/>
        <end position="67"/>
    </location>
</feature>
<evidence type="ECO:0000256" key="7">
    <source>
        <dbReference type="SAM" id="Phobius"/>
    </source>
</evidence>
<feature type="transmembrane region" description="Helical" evidence="7">
    <location>
        <begin position="141"/>
        <end position="159"/>
    </location>
</feature>
<dbReference type="InterPro" id="IPR005744">
    <property type="entry name" value="Hy-lIII"/>
</dbReference>
<name>A0ABX9MNF5_9DEIN</name>
<feature type="transmembrane region" description="Helical" evidence="7">
    <location>
        <begin position="21"/>
        <end position="41"/>
    </location>
</feature>
<feature type="transmembrane region" description="Helical" evidence="7">
    <location>
        <begin position="165"/>
        <end position="185"/>
    </location>
</feature>
<dbReference type="EMBL" id="QWKY01000034">
    <property type="protein sequence ID" value="RIH77475.1"/>
    <property type="molecule type" value="Genomic_DNA"/>
</dbReference>
<dbReference type="Proteomes" id="UP000265443">
    <property type="component" value="Unassembled WGS sequence"/>
</dbReference>
<dbReference type="InterPro" id="IPR004254">
    <property type="entry name" value="AdipoR/HlyIII-related"/>
</dbReference>